<gene>
    <name evidence="2" type="ORF">JCGZ_03181</name>
</gene>
<dbReference type="EMBL" id="KK914323">
    <property type="protein sequence ID" value="KDP41075.1"/>
    <property type="molecule type" value="Genomic_DNA"/>
</dbReference>
<evidence type="ECO:0000313" key="3">
    <source>
        <dbReference type="Proteomes" id="UP000027138"/>
    </source>
</evidence>
<protein>
    <submittedName>
        <fullName evidence="2">Uncharacterized protein</fullName>
    </submittedName>
</protein>
<name>A0A067L995_JATCU</name>
<evidence type="ECO:0000313" key="2">
    <source>
        <dbReference type="EMBL" id="KDP41075.1"/>
    </source>
</evidence>
<organism evidence="2 3">
    <name type="scientific">Jatropha curcas</name>
    <name type="common">Barbados nut</name>
    <dbReference type="NCBI Taxonomy" id="180498"/>
    <lineage>
        <taxon>Eukaryota</taxon>
        <taxon>Viridiplantae</taxon>
        <taxon>Streptophyta</taxon>
        <taxon>Embryophyta</taxon>
        <taxon>Tracheophyta</taxon>
        <taxon>Spermatophyta</taxon>
        <taxon>Magnoliopsida</taxon>
        <taxon>eudicotyledons</taxon>
        <taxon>Gunneridae</taxon>
        <taxon>Pentapetalae</taxon>
        <taxon>rosids</taxon>
        <taxon>fabids</taxon>
        <taxon>Malpighiales</taxon>
        <taxon>Euphorbiaceae</taxon>
        <taxon>Crotonoideae</taxon>
        <taxon>Jatropheae</taxon>
        <taxon>Jatropha</taxon>
    </lineage>
</organism>
<proteinExistence type="predicted"/>
<evidence type="ECO:0000256" key="1">
    <source>
        <dbReference type="SAM" id="Coils"/>
    </source>
</evidence>
<reference evidence="2 3" key="1">
    <citation type="journal article" date="2014" name="PLoS ONE">
        <title>Global Analysis of Gene Expression Profiles in Physic Nut (Jatropha curcas L.) Seedlings Exposed to Salt Stress.</title>
        <authorList>
            <person name="Zhang L."/>
            <person name="Zhang C."/>
            <person name="Wu P."/>
            <person name="Chen Y."/>
            <person name="Li M."/>
            <person name="Jiang H."/>
            <person name="Wu G."/>
        </authorList>
    </citation>
    <scope>NUCLEOTIDE SEQUENCE [LARGE SCALE GENOMIC DNA]</scope>
    <source>
        <strain evidence="3">cv. GZQX0401</strain>
        <tissue evidence="2">Young leaves</tissue>
    </source>
</reference>
<feature type="coiled-coil region" evidence="1">
    <location>
        <begin position="6"/>
        <end position="53"/>
    </location>
</feature>
<keyword evidence="1" id="KW-0175">Coiled coil</keyword>
<dbReference type="Proteomes" id="UP000027138">
    <property type="component" value="Unassembled WGS sequence"/>
</dbReference>
<accession>A0A067L995</accession>
<keyword evidence="3" id="KW-1185">Reference proteome</keyword>
<sequence length="114" mass="13880">MVERRSKELKNLLSMYKRHRKREEDKASYCSKLESTKRKLHSYYQEADKVKRQKQIQIIDVMDLPKATTKTKVEDAKRLRRRHHHRKVAAIAQHYQKQMTFYTCIPGKFCFFFS</sequence>
<dbReference type="AlphaFoldDB" id="A0A067L995"/>